<dbReference type="eggNOG" id="COG0697">
    <property type="taxonomic scope" value="Bacteria"/>
</dbReference>
<keyword evidence="4 6" id="KW-1133">Transmembrane helix</keyword>
<dbReference type="Pfam" id="PF00892">
    <property type="entry name" value="EamA"/>
    <property type="match status" value="2"/>
</dbReference>
<feature type="transmembrane region" description="Helical" evidence="6">
    <location>
        <begin position="257"/>
        <end position="276"/>
    </location>
</feature>
<reference evidence="8 9" key="1">
    <citation type="submission" date="2007-01" db="EMBL/GenBank/DDBJ databases">
        <title>Complete sequence of Psychromonas ingrahamii 37.</title>
        <authorList>
            <consortium name="US DOE Joint Genome Institute"/>
            <person name="Copeland A."/>
            <person name="Lucas S."/>
            <person name="Lapidus A."/>
            <person name="Barry K."/>
            <person name="Detter J.C."/>
            <person name="Glavina del Rio T."/>
            <person name="Hammon N."/>
            <person name="Israni S."/>
            <person name="Dalin E."/>
            <person name="Tice H."/>
            <person name="Pitluck S."/>
            <person name="Thompson L.S."/>
            <person name="Brettin T."/>
            <person name="Bruce D."/>
            <person name="Han C."/>
            <person name="Tapia R."/>
            <person name="Schmutz J."/>
            <person name="Larimer F."/>
            <person name="Land M."/>
            <person name="Hauser L."/>
            <person name="Kyrpides N."/>
            <person name="Ivanova N."/>
            <person name="Staley J."/>
            <person name="Richardson P."/>
        </authorList>
    </citation>
    <scope>NUCLEOTIDE SEQUENCE [LARGE SCALE GENOMIC DNA]</scope>
    <source>
        <strain evidence="8 9">37</strain>
    </source>
</reference>
<evidence type="ECO:0000256" key="5">
    <source>
        <dbReference type="ARBA" id="ARBA00023136"/>
    </source>
</evidence>
<feature type="transmembrane region" description="Helical" evidence="6">
    <location>
        <begin position="16"/>
        <end position="35"/>
    </location>
</feature>
<dbReference type="InterPro" id="IPR051258">
    <property type="entry name" value="Diverse_Substrate_Transporter"/>
</dbReference>
<organism evidence="8 9">
    <name type="scientific">Psychromonas ingrahamii (strain DSM 17664 / CCUG 51855 / 37)</name>
    <dbReference type="NCBI Taxonomy" id="357804"/>
    <lineage>
        <taxon>Bacteria</taxon>
        <taxon>Pseudomonadati</taxon>
        <taxon>Pseudomonadota</taxon>
        <taxon>Gammaproteobacteria</taxon>
        <taxon>Alteromonadales</taxon>
        <taxon>Psychromonadaceae</taxon>
        <taxon>Psychromonas</taxon>
    </lineage>
</organism>
<feature type="transmembrane region" description="Helical" evidence="6">
    <location>
        <begin position="161"/>
        <end position="184"/>
    </location>
</feature>
<dbReference type="KEGG" id="pin:Ping_2155"/>
<dbReference type="OrthoDB" id="9787117at2"/>
<keyword evidence="3 6" id="KW-0812">Transmembrane</keyword>
<evidence type="ECO:0000256" key="6">
    <source>
        <dbReference type="SAM" id="Phobius"/>
    </source>
</evidence>
<feature type="transmembrane region" description="Helical" evidence="6">
    <location>
        <begin position="100"/>
        <end position="118"/>
    </location>
</feature>
<keyword evidence="9" id="KW-1185">Reference proteome</keyword>
<feature type="domain" description="EamA" evidence="7">
    <location>
        <begin position="14"/>
        <end position="147"/>
    </location>
</feature>
<feature type="transmembrane region" description="Helical" evidence="6">
    <location>
        <begin position="41"/>
        <end position="57"/>
    </location>
</feature>
<accession>A1SWN3</accession>
<name>A1SWN3_PSYIN</name>
<dbReference type="InterPro" id="IPR037185">
    <property type="entry name" value="EmrE-like"/>
</dbReference>
<evidence type="ECO:0000256" key="2">
    <source>
        <dbReference type="ARBA" id="ARBA00022475"/>
    </source>
</evidence>
<dbReference type="PANTHER" id="PTHR42920">
    <property type="entry name" value="OS03G0707200 PROTEIN-RELATED"/>
    <property type="match status" value="1"/>
</dbReference>
<comment type="subcellular location">
    <subcellularLocation>
        <location evidence="1">Cell membrane</location>
        <topology evidence="1">Multi-pass membrane protein</topology>
    </subcellularLocation>
</comment>
<dbReference type="AlphaFoldDB" id="A1SWN3"/>
<evidence type="ECO:0000313" key="8">
    <source>
        <dbReference type="EMBL" id="ABM03898.1"/>
    </source>
</evidence>
<feature type="transmembrane region" description="Helical" evidence="6">
    <location>
        <begin position="130"/>
        <end position="149"/>
    </location>
</feature>
<dbReference type="RefSeq" id="WP_011770458.1">
    <property type="nucleotide sequence ID" value="NC_008709.1"/>
</dbReference>
<feature type="transmembrane region" description="Helical" evidence="6">
    <location>
        <begin position="227"/>
        <end position="245"/>
    </location>
</feature>
<dbReference type="InterPro" id="IPR000620">
    <property type="entry name" value="EamA_dom"/>
</dbReference>
<feature type="transmembrane region" description="Helical" evidence="6">
    <location>
        <begin position="282"/>
        <end position="299"/>
    </location>
</feature>
<dbReference type="EMBL" id="CP000510">
    <property type="protein sequence ID" value="ABM03898.1"/>
    <property type="molecule type" value="Genomic_DNA"/>
</dbReference>
<gene>
    <name evidence="8" type="ordered locus">Ping_2155</name>
</gene>
<dbReference type="Proteomes" id="UP000000639">
    <property type="component" value="Chromosome"/>
</dbReference>
<evidence type="ECO:0000259" key="7">
    <source>
        <dbReference type="Pfam" id="PF00892"/>
    </source>
</evidence>
<evidence type="ECO:0000313" key="9">
    <source>
        <dbReference type="Proteomes" id="UP000000639"/>
    </source>
</evidence>
<feature type="transmembrane region" description="Helical" evidence="6">
    <location>
        <begin position="77"/>
        <end position="94"/>
    </location>
</feature>
<proteinExistence type="predicted"/>
<keyword evidence="5 6" id="KW-0472">Membrane</keyword>
<evidence type="ECO:0000256" key="4">
    <source>
        <dbReference type="ARBA" id="ARBA00022989"/>
    </source>
</evidence>
<dbReference type="HOGENOM" id="CLU_033863_9_2_6"/>
<evidence type="ECO:0000256" key="3">
    <source>
        <dbReference type="ARBA" id="ARBA00022692"/>
    </source>
</evidence>
<evidence type="ECO:0000256" key="1">
    <source>
        <dbReference type="ARBA" id="ARBA00004651"/>
    </source>
</evidence>
<sequence>MSLNNISEKQIKNGRFAVLLAAILWGTTGTVASFAPQLSPLAIGAFAMGIGGLLQAMIARKKLISDIDKLLTVKRELLIGALAVAIYPLAFYTAMQFSGITIGTVISIATAPFATVLLERLLSKKNHMDRRWQVSVGLGVIGVVLLTYSEGMSAQYDQQNALKFIGALLGLLAGLTYAIYSWVARSLIEKGIQSESAMGSLFALGAAILIPSLFFTGENLFSNLNNILVVSYMALVPMFIGYLAFGFGLRYVHASRATLLTLFEPVVAAVLAVSVVGEHIAFSGWLGMLLIITCLFLQTRAKSTTVI</sequence>
<dbReference type="GO" id="GO:0005886">
    <property type="term" value="C:plasma membrane"/>
    <property type="evidence" value="ECO:0007669"/>
    <property type="project" value="UniProtKB-SubCell"/>
</dbReference>
<dbReference type="SUPFAM" id="SSF103481">
    <property type="entry name" value="Multidrug resistance efflux transporter EmrE"/>
    <property type="match status" value="2"/>
</dbReference>
<dbReference type="PANTHER" id="PTHR42920:SF5">
    <property type="entry name" value="EAMA DOMAIN-CONTAINING PROTEIN"/>
    <property type="match status" value="1"/>
</dbReference>
<feature type="transmembrane region" description="Helical" evidence="6">
    <location>
        <begin position="196"/>
        <end position="215"/>
    </location>
</feature>
<feature type="domain" description="EamA" evidence="7">
    <location>
        <begin position="165"/>
        <end position="297"/>
    </location>
</feature>
<keyword evidence="2" id="KW-1003">Cell membrane</keyword>
<protein>
    <submittedName>
        <fullName evidence="8">Hypothetical transmembrane protein DUF6</fullName>
    </submittedName>
</protein>